<dbReference type="GeneID" id="93339067"/>
<keyword evidence="2" id="KW-0489">Methyltransferase</keyword>
<keyword evidence="3" id="KW-1185">Reference proteome</keyword>
<gene>
    <name evidence="2" type="ORF">SAMN02745178_02636</name>
</gene>
<dbReference type="STRING" id="745368.SAMN02745178_02636"/>
<dbReference type="SUPFAM" id="SSF53335">
    <property type="entry name" value="S-adenosyl-L-methionine-dependent methyltransferases"/>
    <property type="match status" value="1"/>
</dbReference>
<dbReference type="EMBL" id="FUYF01000027">
    <property type="protein sequence ID" value="SKA95555.1"/>
    <property type="molecule type" value="Genomic_DNA"/>
</dbReference>
<name>A0A1T4Y2P2_9FIRM</name>
<dbReference type="InterPro" id="IPR013216">
    <property type="entry name" value="Methyltransf_11"/>
</dbReference>
<proteinExistence type="predicted"/>
<dbReference type="GO" id="GO:0008757">
    <property type="term" value="F:S-adenosylmethionine-dependent methyltransferase activity"/>
    <property type="evidence" value="ECO:0007669"/>
    <property type="project" value="InterPro"/>
</dbReference>
<accession>A0A1T4Y2P2</accession>
<dbReference type="CDD" id="cd02440">
    <property type="entry name" value="AdoMet_MTases"/>
    <property type="match status" value="1"/>
</dbReference>
<protein>
    <submittedName>
        <fullName evidence="2">Methyltransferase domain-containing protein</fullName>
    </submittedName>
</protein>
<dbReference type="RefSeq" id="WP_078785448.1">
    <property type="nucleotide sequence ID" value="NZ_FUYF01000027.1"/>
</dbReference>
<dbReference type="PANTHER" id="PTHR43861:SF1">
    <property type="entry name" value="TRANS-ACONITATE 2-METHYLTRANSFERASE"/>
    <property type="match status" value="1"/>
</dbReference>
<dbReference type="PANTHER" id="PTHR43861">
    <property type="entry name" value="TRANS-ACONITATE 2-METHYLTRANSFERASE-RELATED"/>
    <property type="match status" value="1"/>
</dbReference>
<dbReference type="AlphaFoldDB" id="A0A1T4Y2P2"/>
<dbReference type="Pfam" id="PF08241">
    <property type="entry name" value="Methyltransf_11"/>
    <property type="match status" value="1"/>
</dbReference>
<evidence type="ECO:0000313" key="2">
    <source>
        <dbReference type="EMBL" id="SKA95555.1"/>
    </source>
</evidence>
<dbReference type="GO" id="GO:0032259">
    <property type="term" value="P:methylation"/>
    <property type="evidence" value="ECO:0007669"/>
    <property type="project" value="UniProtKB-KW"/>
</dbReference>
<keyword evidence="2" id="KW-0808">Transferase</keyword>
<reference evidence="2 3" key="1">
    <citation type="submission" date="2017-02" db="EMBL/GenBank/DDBJ databases">
        <authorList>
            <person name="Peterson S.W."/>
        </authorList>
    </citation>
    <scope>NUCLEOTIDE SEQUENCE [LARGE SCALE GENOMIC DNA]</scope>
    <source>
        <strain evidence="2 3">ATCC 27749</strain>
    </source>
</reference>
<sequence>MADIEYDNEAFFQEYAKMTRSQRGLADACEWHMLQPLFPDLQCKRVLDLGCCYGWHCKYAVEQGAAQVLGIGISHKMLDESQKRNADPKIEYRLCSIADYDYPAAAWDCVVSNLALYYIADLDRVFANVHRTLKSGGTFLFYIEHPSFTAGVHQGWVYGTNGRLLYWPIDNYFLPGERVTNFLGCEIRKQHHTLTQILMGLLRIGFVLEAVEEAEPPANMMDLPGMKDELRRPMLLVKATEEKNIKYNCLRFTSHDVSASRRQFQLFMFSNC</sequence>
<feature type="domain" description="Methyltransferase type 11" evidence="1">
    <location>
        <begin position="47"/>
        <end position="141"/>
    </location>
</feature>
<organism evidence="2 3">
    <name type="scientific">Gemmiger formicilis</name>
    <dbReference type="NCBI Taxonomy" id="745368"/>
    <lineage>
        <taxon>Bacteria</taxon>
        <taxon>Bacillati</taxon>
        <taxon>Bacillota</taxon>
        <taxon>Clostridia</taxon>
        <taxon>Eubacteriales</taxon>
        <taxon>Gemmiger</taxon>
    </lineage>
</organism>
<evidence type="ECO:0000313" key="3">
    <source>
        <dbReference type="Proteomes" id="UP000190286"/>
    </source>
</evidence>
<evidence type="ECO:0000259" key="1">
    <source>
        <dbReference type="Pfam" id="PF08241"/>
    </source>
</evidence>
<dbReference type="Gene3D" id="3.40.50.150">
    <property type="entry name" value="Vaccinia Virus protein VP39"/>
    <property type="match status" value="1"/>
</dbReference>
<dbReference type="OrthoDB" id="7365827at2"/>
<dbReference type="Proteomes" id="UP000190286">
    <property type="component" value="Unassembled WGS sequence"/>
</dbReference>
<dbReference type="InterPro" id="IPR029063">
    <property type="entry name" value="SAM-dependent_MTases_sf"/>
</dbReference>